<dbReference type="Proteomes" id="UP000309788">
    <property type="component" value="Unassembled WGS sequence"/>
</dbReference>
<dbReference type="RefSeq" id="WP_138283163.1">
    <property type="nucleotide sequence ID" value="NZ_BMGE01000006.1"/>
</dbReference>
<reference evidence="2 3" key="1">
    <citation type="submission" date="2019-05" db="EMBL/GenBank/DDBJ databases">
        <authorList>
            <person name="Qu J.-H."/>
        </authorList>
    </citation>
    <scope>NUCLEOTIDE SEQUENCE [LARGE SCALE GENOMIC DNA]</scope>
    <source>
        <strain evidence="2 3">Z12</strain>
    </source>
</reference>
<feature type="signal peptide" evidence="1">
    <location>
        <begin position="1"/>
        <end position="19"/>
    </location>
</feature>
<sequence length="381" mass="41204">MRKLVLLAATFACSHWLHAQNVGINTITPHPSALLDIRKIEGPQFKGVLFPEVDLTKTSPVDQLNSKPAHNLIIFNTGQTPVGSAGIGYDRGLYYNNGNEQNPSWIEVGKEIPHDGYYNQDYIFKITNTKNGNFNSSIWGVSETDGIGVRGESDKGSAVYGESKDGNGVYAVSETGNALNVKGKIRLQNNGEGAGKVLTSDASGNASWQASGSLPNVAFSVKGIVNNDSEIMSGTAKIVHFAAEKYDLNNNFNCACLQPQVQPISNFVVPYHGIYHFDASVIVNENVGEGVPHFVGQEMYLRVQRGNITFKEAGYYISIWEDGGSAEGSATLVLSKDVELWPGDLVSIFCSVKPTGSLPTSSLKTSEEDAYFNGRLVIKLN</sequence>
<organism evidence="2 3">
    <name type="scientific">Dyadobacter sediminis</name>
    <dbReference type="NCBI Taxonomy" id="1493691"/>
    <lineage>
        <taxon>Bacteria</taxon>
        <taxon>Pseudomonadati</taxon>
        <taxon>Bacteroidota</taxon>
        <taxon>Cytophagia</taxon>
        <taxon>Cytophagales</taxon>
        <taxon>Spirosomataceae</taxon>
        <taxon>Dyadobacter</taxon>
    </lineage>
</organism>
<dbReference type="InterPro" id="IPR008983">
    <property type="entry name" value="Tumour_necrosis_fac-like_dom"/>
</dbReference>
<dbReference type="OrthoDB" id="933310at2"/>
<name>A0A5R9K7H8_9BACT</name>
<keyword evidence="3" id="KW-1185">Reference proteome</keyword>
<evidence type="ECO:0000313" key="2">
    <source>
        <dbReference type="EMBL" id="TLU89810.1"/>
    </source>
</evidence>
<evidence type="ECO:0000313" key="3">
    <source>
        <dbReference type="Proteomes" id="UP000309788"/>
    </source>
</evidence>
<evidence type="ECO:0008006" key="4">
    <source>
        <dbReference type="Google" id="ProtNLM"/>
    </source>
</evidence>
<keyword evidence="1" id="KW-0732">Signal</keyword>
<proteinExistence type="predicted"/>
<dbReference type="SUPFAM" id="SSF49842">
    <property type="entry name" value="TNF-like"/>
    <property type="match status" value="1"/>
</dbReference>
<protein>
    <recommendedName>
        <fullName evidence="4">C1q domain-containing protein</fullName>
    </recommendedName>
</protein>
<dbReference type="EMBL" id="VCEI01000029">
    <property type="protein sequence ID" value="TLU89810.1"/>
    <property type="molecule type" value="Genomic_DNA"/>
</dbReference>
<evidence type="ECO:0000256" key="1">
    <source>
        <dbReference type="SAM" id="SignalP"/>
    </source>
</evidence>
<feature type="chain" id="PRO_5024343874" description="C1q domain-containing protein" evidence="1">
    <location>
        <begin position="20"/>
        <end position="381"/>
    </location>
</feature>
<accession>A0A5R9K7H8</accession>
<dbReference type="Gene3D" id="2.60.120.40">
    <property type="match status" value="1"/>
</dbReference>
<dbReference type="AlphaFoldDB" id="A0A5R9K7H8"/>
<comment type="caution">
    <text evidence="2">The sequence shown here is derived from an EMBL/GenBank/DDBJ whole genome shotgun (WGS) entry which is preliminary data.</text>
</comment>
<gene>
    <name evidence="2" type="ORF">FEM55_19945</name>
</gene>